<gene>
    <name evidence="1" type="ORF">SHKM778_83270</name>
</gene>
<reference evidence="1" key="2">
    <citation type="submission" date="2024-07" db="EMBL/GenBank/DDBJ databases">
        <title>Streptomyces haneummycinica sp. nov., a new antibiotic-producing actinobacterium isolated from marine sediment.</title>
        <authorList>
            <person name="Uemura M."/>
            <person name="Hamada M."/>
            <person name="Hirano S."/>
            <person name="Kobayashi K."/>
            <person name="Ohshiro T."/>
            <person name="Kobayashi T."/>
            <person name="Terahara T."/>
        </authorList>
    </citation>
    <scope>NUCLEOTIDE SEQUENCE</scope>
    <source>
        <strain evidence="1">KM77-8</strain>
    </source>
</reference>
<protein>
    <submittedName>
        <fullName evidence="1">Uncharacterized protein</fullName>
    </submittedName>
</protein>
<reference evidence="1" key="1">
    <citation type="submission" date="2024-06" db="EMBL/GenBank/DDBJ databases">
        <authorList>
            <consortium name="consrtm"/>
            <person name="Uemura M."/>
            <person name="Terahara T."/>
        </authorList>
    </citation>
    <scope>NUCLEOTIDE SEQUENCE</scope>
    <source>
        <strain evidence="1">KM77-8</strain>
    </source>
</reference>
<name>A0AAT9HWD8_9ACTN</name>
<dbReference type="AlphaFoldDB" id="A0AAT9HWD8"/>
<organism evidence="1">
    <name type="scientific">Streptomyces haneummycinicus</name>
    <dbReference type="NCBI Taxonomy" id="3074435"/>
    <lineage>
        <taxon>Bacteria</taxon>
        <taxon>Bacillati</taxon>
        <taxon>Actinomycetota</taxon>
        <taxon>Actinomycetes</taxon>
        <taxon>Kitasatosporales</taxon>
        <taxon>Streptomycetaceae</taxon>
        <taxon>Streptomyces</taxon>
    </lineage>
</organism>
<proteinExistence type="predicted"/>
<sequence length="79" mass="8331">MVAIPFATNQISDIANSGGQSYNALMEVLLDDSLRMPTADMAVYHGQTAVLAEHVGAGACDEQSAYAFTEANGRLREPG</sequence>
<evidence type="ECO:0000313" key="1">
    <source>
        <dbReference type="EMBL" id="BFO21939.1"/>
    </source>
</evidence>
<dbReference type="EMBL" id="AP035768">
    <property type="protein sequence ID" value="BFO21939.1"/>
    <property type="molecule type" value="Genomic_DNA"/>
</dbReference>
<accession>A0AAT9HWD8</accession>